<evidence type="ECO:0000313" key="1">
    <source>
        <dbReference type="EMBL" id="CAI9724449.1"/>
    </source>
</evidence>
<organism evidence="1 2">
    <name type="scientific">Octopus vulgaris</name>
    <name type="common">Common octopus</name>
    <dbReference type="NCBI Taxonomy" id="6645"/>
    <lineage>
        <taxon>Eukaryota</taxon>
        <taxon>Metazoa</taxon>
        <taxon>Spiralia</taxon>
        <taxon>Lophotrochozoa</taxon>
        <taxon>Mollusca</taxon>
        <taxon>Cephalopoda</taxon>
        <taxon>Coleoidea</taxon>
        <taxon>Octopodiformes</taxon>
        <taxon>Octopoda</taxon>
        <taxon>Incirrata</taxon>
        <taxon>Octopodidae</taxon>
        <taxon>Octopus</taxon>
    </lineage>
</organism>
<name>A0AA36AYQ3_OCTVU</name>
<proteinExistence type="predicted"/>
<accession>A0AA36AYQ3</accession>
<evidence type="ECO:0000313" key="2">
    <source>
        <dbReference type="Proteomes" id="UP001162480"/>
    </source>
</evidence>
<reference evidence="1" key="1">
    <citation type="submission" date="2023-08" db="EMBL/GenBank/DDBJ databases">
        <authorList>
            <person name="Alioto T."/>
            <person name="Alioto T."/>
            <person name="Gomez Garrido J."/>
        </authorList>
    </citation>
    <scope>NUCLEOTIDE SEQUENCE</scope>
</reference>
<sequence length="127" mass="14460">MAYKHHDLETKCLMLSYGPKITASQQILVDNMFQENSIIHVVEANAIEATSSIAPNDLNMRVAFESRLKSIHFYYASNVTEKDMDIRQSPFLHTKIYHLVPGQNHKIIIHSIVSVVSDNVTSLNLMF</sequence>
<dbReference type="Proteomes" id="UP001162480">
    <property type="component" value="Chromosome 6"/>
</dbReference>
<gene>
    <name evidence="1" type="ORF">OCTVUL_1B003596</name>
</gene>
<keyword evidence="2" id="KW-1185">Reference proteome</keyword>
<dbReference type="EMBL" id="OX597819">
    <property type="protein sequence ID" value="CAI9724449.1"/>
    <property type="molecule type" value="Genomic_DNA"/>
</dbReference>
<protein>
    <submittedName>
        <fullName evidence="1">Uncharacterized protein</fullName>
    </submittedName>
</protein>
<dbReference type="AlphaFoldDB" id="A0AA36AYQ3"/>